<gene>
    <name evidence="20" type="ORF">B0H17DRAFT_1069173</name>
</gene>
<dbReference type="GO" id="GO:0004582">
    <property type="term" value="F:dolichyl-phosphate beta-D-mannosyltransferase activity"/>
    <property type="evidence" value="ECO:0007669"/>
    <property type="project" value="UniProtKB-UniRule"/>
</dbReference>
<evidence type="ECO:0000256" key="18">
    <source>
        <dbReference type="SAM" id="SignalP"/>
    </source>
</evidence>
<comment type="subunit">
    <text evidence="16">Component of the dolichol-phosphate mannose (DPM) synthase complex.</text>
</comment>
<comment type="cofactor">
    <cofactor evidence="3">
        <name>Mg(2+)</name>
        <dbReference type="ChEBI" id="CHEBI:18420"/>
    </cofactor>
</comment>
<feature type="chain" id="PRO_5042241417" description="Dolichol-phosphate mannosyltransferase subunit 1" evidence="18">
    <location>
        <begin position="38"/>
        <end position="335"/>
    </location>
</feature>
<dbReference type="GO" id="GO:0006506">
    <property type="term" value="P:GPI anchor biosynthetic process"/>
    <property type="evidence" value="ECO:0007669"/>
    <property type="project" value="TreeGrafter"/>
</dbReference>
<dbReference type="CDD" id="cd06442">
    <property type="entry name" value="DPM1_like"/>
    <property type="match status" value="1"/>
</dbReference>
<comment type="cofactor">
    <cofactor evidence="1">
        <name>Ca(2+)</name>
        <dbReference type="ChEBI" id="CHEBI:29108"/>
    </cofactor>
</comment>
<reference evidence="20" key="1">
    <citation type="submission" date="2023-03" db="EMBL/GenBank/DDBJ databases">
        <title>Massive genome expansion in bonnet fungi (Mycena s.s.) driven by repeated elements and novel gene families across ecological guilds.</title>
        <authorList>
            <consortium name="Lawrence Berkeley National Laboratory"/>
            <person name="Harder C.B."/>
            <person name="Miyauchi S."/>
            <person name="Viragh M."/>
            <person name="Kuo A."/>
            <person name="Thoen E."/>
            <person name="Andreopoulos B."/>
            <person name="Lu D."/>
            <person name="Skrede I."/>
            <person name="Drula E."/>
            <person name="Henrissat B."/>
            <person name="Morin E."/>
            <person name="Kohler A."/>
            <person name="Barry K."/>
            <person name="LaButti K."/>
            <person name="Morin E."/>
            <person name="Salamov A."/>
            <person name="Lipzen A."/>
            <person name="Mereny Z."/>
            <person name="Hegedus B."/>
            <person name="Baldrian P."/>
            <person name="Stursova M."/>
            <person name="Weitz H."/>
            <person name="Taylor A."/>
            <person name="Grigoriev I.V."/>
            <person name="Nagy L.G."/>
            <person name="Martin F."/>
            <person name="Kauserud H."/>
        </authorList>
    </citation>
    <scope>NUCLEOTIDE SEQUENCE</scope>
    <source>
        <strain evidence="20">CBHHK067</strain>
    </source>
</reference>
<dbReference type="AlphaFoldDB" id="A0AAD7DBV5"/>
<evidence type="ECO:0000256" key="2">
    <source>
        <dbReference type="ARBA" id="ARBA00001936"/>
    </source>
</evidence>
<keyword evidence="7 16" id="KW-0328">Glycosyltransferase</keyword>
<keyword evidence="10" id="KW-0479">Metal-binding</keyword>
<evidence type="ECO:0000256" key="1">
    <source>
        <dbReference type="ARBA" id="ARBA00001913"/>
    </source>
</evidence>
<evidence type="ECO:0000256" key="14">
    <source>
        <dbReference type="ARBA" id="ARBA00023211"/>
    </source>
</evidence>
<feature type="domain" description="Glycosyltransferase 2-like" evidence="19">
    <location>
        <begin position="57"/>
        <end position="219"/>
    </location>
</feature>
<evidence type="ECO:0000256" key="10">
    <source>
        <dbReference type="ARBA" id="ARBA00022723"/>
    </source>
</evidence>
<proteinExistence type="inferred from homology"/>
<keyword evidence="14" id="KW-0464">Manganese</keyword>
<comment type="catalytic activity">
    <reaction evidence="16">
        <text>a di-trans,poly-cis-dolichyl phosphate + GDP-alpha-D-mannose = a di-trans,poly-cis-dolichyl beta-D-mannosyl phosphate + GDP</text>
        <dbReference type="Rhea" id="RHEA:21184"/>
        <dbReference type="Rhea" id="RHEA-COMP:19498"/>
        <dbReference type="Rhea" id="RHEA-COMP:19501"/>
        <dbReference type="ChEBI" id="CHEBI:57527"/>
        <dbReference type="ChEBI" id="CHEBI:57683"/>
        <dbReference type="ChEBI" id="CHEBI:58189"/>
        <dbReference type="ChEBI" id="CHEBI:58211"/>
    </reaction>
</comment>
<keyword evidence="21" id="KW-1185">Reference proteome</keyword>
<evidence type="ECO:0000256" key="12">
    <source>
        <dbReference type="ARBA" id="ARBA00022989"/>
    </source>
</evidence>
<dbReference type="InterPro" id="IPR039528">
    <property type="entry name" value="DPM1-like"/>
</dbReference>
<evidence type="ECO:0000256" key="6">
    <source>
        <dbReference type="ARBA" id="ARBA00006739"/>
    </source>
</evidence>
<evidence type="ECO:0000256" key="13">
    <source>
        <dbReference type="ARBA" id="ARBA00023136"/>
    </source>
</evidence>
<dbReference type="EMBL" id="JARKIE010000082">
    <property type="protein sequence ID" value="KAJ7688028.1"/>
    <property type="molecule type" value="Genomic_DNA"/>
</dbReference>
<dbReference type="EC" id="2.4.1.83" evidence="16"/>
<organism evidence="20 21">
    <name type="scientific">Mycena rosella</name>
    <name type="common">Pink bonnet</name>
    <name type="synonym">Agaricus rosellus</name>
    <dbReference type="NCBI Taxonomy" id="1033263"/>
    <lineage>
        <taxon>Eukaryota</taxon>
        <taxon>Fungi</taxon>
        <taxon>Dikarya</taxon>
        <taxon>Basidiomycota</taxon>
        <taxon>Agaricomycotina</taxon>
        <taxon>Agaricomycetes</taxon>
        <taxon>Agaricomycetidae</taxon>
        <taxon>Agaricales</taxon>
        <taxon>Marasmiineae</taxon>
        <taxon>Mycenaceae</taxon>
        <taxon>Mycena</taxon>
    </lineage>
</organism>
<comment type="caution">
    <text evidence="20">The sequence shown here is derived from an EMBL/GenBank/DDBJ whole genome shotgun (WGS) entry which is preliminary data.</text>
</comment>
<dbReference type="SUPFAM" id="SSF53448">
    <property type="entry name" value="Nucleotide-diphospho-sugar transferases"/>
    <property type="match status" value="1"/>
</dbReference>
<comment type="function">
    <text evidence="15 16">Transfers mannose from GDP-mannose to dolichol monophosphate to form dolichol phosphate mannose (Dol-P-Man) which is the mannosyl donor in pathways leading to N-glycosylation, glycosyl phosphatidylinositol membrane anchoring, and O-mannosylation of proteins.</text>
</comment>
<dbReference type="GO" id="GO:0006488">
    <property type="term" value="P:dolichol-linked oligosaccharide biosynthetic process"/>
    <property type="evidence" value="ECO:0007669"/>
    <property type="project" value="TreeGrafter"/>
</dbReference>
<name>A0AAD7DBV5_MYCRO</name>
<evidence type="ECO:0000256" key="17">
    <source>
        <dbReference type="SAM" id="Phobius"/>
    </source>
</evidence>
<keyword evidence="12 17" id="KW-1133">Transmembrane helix</keyword>
<sequence>MRAANAGVRGRRWRLAAALSLAPLLLFLFLTTGYSNGQAPAVRPRDDDGSSSSIENTVVIPSYHEAPNIAPLVTRIFAAVDSPANTEVVIVDDNSQDGTVEAVEQLRGEGYNVVLVVRTDASGLSSAVLRGFKEARGSKFVVMDADLQHPPESVPLFFKALSERTPFAMGTRYRPGGGVDKDWPMYRRLMSAVARSLARPLTSASDPMSGFFGLTRELYAHSAPVNPVGFKIALELLLKTRISHSPSHSLAEVPYSFTKRTSGASKLSNKIIFRYLFHLAALYRWRLGLLGVVVMELALVAACWVALWGMEKGSAWWKKRRRAELRTREKFMLDV</sequence>
<evidence type="ECO:0000256" key="3">
    <source>
        <dbReference type="ARBA" id="ARBA00001946"/>
    </source>
</evidence>
<comment type="pathway">
    <text evidence="5 16">Protein modification; protein glycosylation.</text>
</comment>
<evidence type="ECO:0000256" key="16">
    <source>
        <dbReference type="RuleBase" id="RU365083"/>
    </source>
</evidence>
<accession>A0AAD7DBV5</accession>
<evidence type="ECO:0000256" key="9">
    <source>
        <dbReference type="ARBA" id="ARBA00022692"/>
    </source>
</evidence>
<evidence type="ECO:0000256" key="11">
    <source>
        <dbReference type="ARBA" id="ARBA00022842"/>
    </source>
</evidence>
<dbReference type="GO" id="GO:0046872">
    <property type="term" value="F:metal ion binding"/>
    <property type="evidence" value="ECO:0007669"/>
    <property type="project" value="UniProtKB-KW"/>
</dbReference>
<dbReference type="Pfam" id="PF00535">
    <property type="entry name" value="Glycos_transf_2"/>
    <property type="match status" value="1"/>
</dbReference>
<evidence type="ECO:0000313" key="21">
    <source>
        <dbReference type="Proteomes" id="UP001221757"/>
    </source>
</evidence>
<dbReference type="FunFam" id="3.90.550.10:FF:000119">
    <property type="entry name" value="Dolichol-phosphate mannosyltransferase subunit 1"/>
    <property type="match status" value="1"/>
</dbReference>
<dbReference type="PANTHER" id="PTHR43398:SF1">
    <property type="entry name" value="DOLICHOL-PHOSPHATE MANNOSYLTRANSFERASE SUBUNIT 1"/>
    <property type="match status" value="1"/>
</dbReference>
<keyword evidence="8 16" id="KW-0808">Transferase</keyword>
<dbReference type="GO" id="GO:0005789">
    <property type="term" value="C:endoplasmic reticulum membrane"/>
    <property type="evidence" value="ECO:0007669"/>
    <property type="project" value="TreeGrafter"/>
</dbReference>
<comment type="cofactor">
    <cofactor evidence="2">
        <name>Mn(2+)</name>
        <dbReference type="ChEBI" id="CHEBI:29035"/>
    </cofactor>
</comment>
<dbReference type="GO" id="GO:0035269">
    <property type="term" value="P:protein O-linked glycosylation via mannose"/>
    <property type="evidence" value="ECO:0007669"/>
    <property type="project" value="TreeGrafter"/>
</dbReference>
<dbReference type="PANTHER" id="PTHR43398">
    <property type="entry name" value="DOLICHOL-PHOSPHATE MANNOSYLTRANSFERASE SUBUNIT 1"/>
    <property type="match status" value="1"/>
</dbReference>
<evidence type="ECO:0000256" key="5">
    <source>
        <dbReference type="ARBA" id="ARBA00004922"/>
    </source>
</evidence>
<evidence type="ECO:0000259" key="19">
    <source>
        <dbReference type="Pfam" id="PF00535"/>
    </source>
</evidence>
<keyword evidence="16" id="KW-0256">Endoplasmic reticulum</keyword>
<feature type="transmembrane region" description="Helical" evidence="17">
    <location>
        <begin position="287"/>
        <end position="310"/>
    </location>
</feature>
<keyword evidence="9 17" id="KW-0812">Transmembrane</keyword>
<comment type="similarity">
    <text evidence="6 16">Belongs to the glycosyltransferase 2 family.</text>
</comment>
<keyword evidence="13 17" id="KW-0472">Membrane</keyword>
<keyword evidence="11" id="KW-0460">Magnesium</keyword>
<evidence type="ECO:0000256" key="7">
    <source>
        <dbReference type="ARBA" id="ARBA00022676"/>
    </source>
</evidence>
<evidence type="ECO:0000256" key="8">
    <source>
        <dbReference type="ARBA" id="ARBA00022679"/>
    </source>
</evidence>
<protein>
    <recommendedName>
        <fullName evidence="16">Dolichol-phosphate mannosyltransferase subunit 1</fullName>
        <ecNumber evidence="16">2.4.1.83</ecNumber>
    </recommendedName>
</protein>
<keyword evidence="18" id="KW-0732">Signal</keyword>
<evidence type="ECO:0000256" key="4">
    <source>
        <dbReference type="ARBA" id="ARBA00004308"/>
    </source>
</evidence>
<feature type="signal peptide" evidence="18">
    <location>
        <begin position="1"/>
        <end position="37"/>
    </location>
</feature>
<dbReference type="Gene3D" id="3.90.550.10">
    <property type="entry name" value="Spore Coat Polysaccharide Biosynthesis Protein SpsA, Chain A"/>
    <property type="match status" value="1"/>
</dbReference>
<dbReference type="InterPro" id="IPR029044">
    <property type="entry name" value="Nucleotide-diphossugar_trans"/>
</dbReference>
<dbReference type="Proteomes" id="UP001221757">
    <property type="component" value="Unassembled WGS sequence"/>
</dbReference>
<evidence type="ECO:0000256" key="15">
    <source>
        <dbReference type="ARBA" id="ARBA00053724"/>
    </source>
</evidence>
<evidence type="ECO:0000313" key="20">
    <source>
        <dbReference type="EMBL" id="KAJ7688028.1"/>
    </source>
</evidence>
<comment type="subcellular location">
    <subcellularLocation>
        <location evidence="4">Endomembrane system</location>
    </subcellularLocation>
    <subcellularLocation>
        <location evidence="16">Endoplasmic reticulum</location>
    </subcellularLocation>
</comment>
<dbReference type="InterPro" id="IPR001173">
    <property type="entry name" value="Glyco_trans_2-like"/>
</dbReference>